<dbReference type="PANTHER" id="PTHR34410:SF2">
    <property type="entry name" value="RRNA INTRON-ENCODED HOMING ENDONUCLEASE"/>
    <property type="match status" value="1"/>
</dbReference>
<dbReference type="Pfam" id="PF13966">
    <property type="entry name" value="zf-RVT"/>
    <property type="match status" value="1"/>
</dbReference>
<sequence>MAEGGLGVRSLADYVRAFSMKLWWRFRGKSSLWLEYLHGRYCRNLHPTIVLYNRNHSSVWHHLCRIRDVAELFLFWTLGEGSVSFWHDNWLGEKPLAQLLHRDTYTMEPIPIAADQGDKIVWTGSSTGDFSTNSAWKAIRQVSPRRQLLADVWHRSLRPTISVFLWRLFQDRIPVDARIRQKGFSFPSKWTSVLAELTAVWRGMELALTHGLAPLVVEVDATTLLVVDVQHVFREANGAADHLTKEAASLQLTQLDLGLGGRSASGVHRSSRPFCRRCAPGLNWPGRASGAVTLKKLECSKQAYALYTLAWDNIIGFRSYYVGLRIGVMINKDSRGHSYFIVRERKLGARRRSDTVLVSTINDADQGSADVAFRTPPAPYEKSKSLGSGGSMVARLKLKGIDGRAPPGVEPAA</sequence>
<dbReference type="PANTHER" id="PTHR34410">
    <property type="entry name" value="INTRON-ENCODED HOMING ENDONUCLEASE, PUTATIVE-RELATED"/>
    <property type="match status" value="1"/>
</dbReference>
<dbReference type="AlphaFoldDB" id="A0AAW2N5L1"/>
<dbReference type="EMBL" id="JACGWK010000008">
    <property type="protein sequence ID" value="KAL0338722.1"/>
    <property type="molecule type" value="Genomic_DNA"/>
</dbReference>
<dbReference type="CDD" id="cd06222">
    <property type="entry name" value="RNase_H_like"/>
    <property type="match status" value="1"/>
</dbReference>
<accession>A0AAW2N5L1</accession>
<dbReference type="InterPro" id="IPR044730">
    <property type="entry name" value="RNase_H-like_dom_plant"/>
</dbReference>
<protein>
    <recommendedName>
        <fullName evidence="1">Reverse transcriptase zinc-binding domain-containing protein</fullName>
    </recommendedName>
</protein>
<organism evidence="2">
    <name type="scientific">Sesamum angustifolium</name>
    <dbReference type="NCBI Taxonomy" id="2727405"/>
    <lineage>
        <taxon>Eukaryota</taxon>
        <taxon>Viridiplantae</taxon>
        <taxon>Streptophyta</taxon>
        <taxon>Embryophyta</taxon>
        <taxon>Tracheophyta</taxon>
        <taxon>Spermatophyta</taxon>
        <taxon>Magnoliopsida</taxon>
        <taxon>eudicotyledons</taxon>
        <taxon>Gunneridae</taxon>
        <taxon>Pentapetalae</taxon>
        <taxon>asterids</taxon>
        <taxon>lamiids</taxon>
        <taxon>Lamiales</taxon>
        <taxon>Pedaliaceae</taxon>
        <taxon>Sesamum</taxon>
    </lineage>
</organism>
<evidence type="ECO:0000313" key="2">
    <source>
        <dbReference type="EMBL" id="KAL0338722.1"/>
    </source>
</evidence>
<reference evidence="2" key="1">
    <citation type="submission" date="2020-06" db="EMBL/GenBank/DDBJ databases">
        <authorList>
            <person name="Li T."/>
            <person name="Hu X."/>
            <person name="Zhang T."/>
            <person name="Song X."/>
            <person name="Zhang H."/>
            <person name="Dai N."/>
            <person name="Sheng W."/>
            <person name="Hou X."/>
            <person name="Wei L."/>
        </authorList>
    </citation>
    <scope>NUCLEOTIDE SEQUENCE</scope>
    <source>
        <strain evidence="2">G01</strain>
        <tissue evidence="2">Leaf</tissue>
    </source>
</reference>
<dbReference type="InterPro" id="IPR026960">
    <property type="entry name" value="RVT-Znf"/>
</dbReference>
<gene>
    <name evidence="2" type="ORF">Sangu_1394300</name>
</gene>
<dbReference type="GO" id="GO:0003676">
    <property type="term" value="F:nucleic acid binding"/>
    <property type="evidence" value="ECO:0007669"/>
    <property type="project" value="InterPro"/>
</dbReference>
<dbReference type="GO" id="GO:0004523">
    <property type="term" value="F:RNA-DNA hybrid ribonuclease activity"/>
    <property type="evidence" value="ECO:0007669"/>
    <property type="project" value="InterPro"/>
</dbReference>
<proteinExistence type="predicted"/>
<reference evidence="2" key="2">
    <citation type="journal article" date="2024" name="Plant">
        <title>Genomic evolution and insights into agronomic trait innovations of Sesamum species.</title>
        <authorList>
            <person name="Miao H."/>
            <person name="Wang L."/>
            <person name="Qu L."/>
            <person name="Liu H."/>
            <person name="Sun Y."/>
            <person name="Le M."/>
            <person name="Wang Q."/>
            <person name="Wei S."/>
            <person name="Zheng Y."/>
            <person name="Lin W."/>
            <person name="Duan Y."/>
            <person name="Cao H."/>
            <person name="Xiong S."/>
            <person name="Wang X."/>
            <person name="Wei L."/>
            <person name="Li C."/>
            <person name="Ma Q."/>
            <person name="Ju M."/>
            <person name="Zhao R."/>
            <person name="Li G."/>
            <person name="Mu C."/>
            <person name="Tian Q."/>
            <person name="Mei H."/>
            <person name="Zhang T."/>
            <person name="Gao T."/>
            <person name="Zhang H."/>
        </authorList>
    </citation>
    <scope>NUCLEOTIDE SEQUENCE</scope>
    <source>
        <strain evidence="2">G01</strain>
    </source>
</reference>
<name>A0AAW2N5L1_9LAMI</name>
<comment type="caution">
    <text evidence="2">The sequence shown here is derived from an EMBL/GenBank/DDBJ whole genome shotgun (WGS) entry which is preliminary data.</text>
</comment>
<feature type="domain" description="Reverse transcriptase zinc-binding" evidence="1">
    <location>
        <begin position="130"/>
        <end position="188"/>
    </location>
</feature>
<evidence type="ECO:0000259" key="1">
    <source>
        <dbReference type="Pfam" id="PF13966"/>
    </source>
</evidence>